<evidence type="ECO:0000313" key="2">
    <source>
        <dbReference type="EMBL" id="MFD0924483.1"/>
    </source>
</evidence>
<evidence type="ECO:0000256" key="1">
    <source>
        <dbReference type="SAM" id="MobiDB-lite"/>
    </source>
</evidence>
<feature type="region of interest" description="Disordered" evidence="1">
    <location>
        <begin position="1"/>
        <end position="38"/>
    </location>
</feature>
<proteinExistence type="predicted"/>
<sequence>MPRSEHEAEPARRSEHEAEAARRPDRQAVPRDVAEHRPSALDRALAHSRNVAVFGPVPGLDPDLLTMRLRSAAAAVPRLRLDPFSADGTWTRRTDSLVVDTIDDPRAATAAGDLPGSALGEIATVVRRHDPVPLRVAVCGDHLVVDHSHGLGDGRLAPALLAVLLGSAPPAVGAALAHDAPAGSVRRALVDQIIRHPGRLAEVRRQRSDNARTDVVAEPTPVDPRQILTLSATLPEDGVAALRERIAGMEGASDASATVAMWVAALHRAGIVTDDVVQVLVDCRRYLRRADTGMGNLAIALPIRVPAPVTPAAVRSRVRDATGSAWPLAVLGLTSARARVRPGGVASPAPTADAVRTSARTRLSISDIGRVSVFDGVIPAPPAPPPQLGAGIDPDGPEALTLLVSEVGGARTMSATFHADVLDASAVSAALTAMCRDPLAVLESAGS</sequence>
<dbReference type="RefSeq" id="WP_253647487.1">
    <property type="nucleotide sequence ID" value="NZ_BAAAMO010000002.1"/>
</dbReference>
<keyword evidence="3" id="KW-1185">Reference proteome</keyword>
<evidence type="ECO:0008006" key="4">
    <source>
        <dbReference type="Google" id="ProtNLM"/>
    </source>
</evidence>
<protein>
    <recommendedName>
        <fullName evidence="4">Condensation domain-containing protein</fullName>
    </recommendedName>
</protein>
<gene>
    <name evidence="2" type="ORF">ACFQ04_01910</name>
</gene>
<evidence type="ECO:0000313" key="3">
    <source>
        <dbReference type="Proteomes" id="UP001597068"/>
    </source>
</evidence>
<dbReference type="Proteomes" id="UP001597068">
    <property type="component" value="Unassembled WGS sequence"/>
</dbReference>
<reference evidence="3" key="1">
    <citation type="journal article" date="2019" name="Int. J. Syst. Evol. Microbiol.">
        <title>The Global Catalogue of Microorganisms (GCM) 10K type strain sequencing project: providing services to taxonomists for standard genome sequencing and annotation.</title>
        <authorList>
            <consortium name="The Broad Institute Genomics Platform"/>
            <consortium name="The Broad Institute Genome Sequencing Center for Infectious Disease"/>
            <person name="Wu L."/>
            <person name="Ma J."/>
        </authorList>
    </citation>
    <scope>NUCLEOTIDE SEQUENCE [LARGE SCALE GENOMIC DNA]</scope>
    <source>
        <strain evidence="3">CCUG 50873</strain>
    </source>
</reference>
<accession>A0ABW3G3F4</accession>
<dbReference type="EMBL" id="JBHTIL010000001">
    <property type="protein sequence ID" value="MFD0924483.1"/>
    <property type="molecule type" value="Genomic_DNA"/>
</dbReference>
<organism evidence="2 3">
    <name type="scientific">Williamsia deligens</name>
    <dbReference type="NCBI Taxonomy" id="321325"/>
    <lineage>
        <taxon>Bacteria</taxon>
        <taxon>Bacillati</taxon>
        <taxon>Actinomycetota</taxon>
        <taxon>Actinomycetes</taxon>
        <taxon>Mycobacteriales</taxon>
        <taxon>Nocardiaceae</taxon>
        <taxon>Williamsia</taxon>
    </lineage>
</organism>
<name>A0ABW3G3F4_9NOCA</name>
<comment type="caution">
    <text evidence="2">The sequence shown here is derived from an EMBL/GenBank/DDBJ whole genome shotgun (WGS) entry which is preliminary data.</text>
</comment>